<comment type="similarity">
    <text evidence="2 6">Belongs to the NDK family.</text>
</comment>
<dbReference type="GO" id="GO:0004550">
    <property type="term" value="F:nucleoside diphosphate kinase activity"/>
    <property type="evidence" value="ECO:0007669"/>
    <property type="project" value="UniProtKB-EC"/>
</dbReference>
<evidence type="ECO:0000256" key="6">
    <source>
        <dbReference type="PROSITE-ProRule" id="PRU00706"/>
    </source>
</evidence>
<proteinExistence type="inferred from homology"/>
<dbReference type="InterPro" id="IPR034907">
    <property type="entry name" value="NDK-like_dom"/>
</dbReference>
<accession>A0A2M8KDY6</accession>
<dbReference type="InterPro" id="IPR036850">
    <property type="entry name" value="NDK-like_dom_sf"/>
</dbReference>
<keyword evidence="4 8" id="KW-0808">Transferase</keyword>
<dbReference type="Pfam" id="PF00334">
    <property type="entry name" value="NDK"/>
    <property type="match status" value="2"/>
</dbReference>
<name>A0A2M8KDY6_9BACT</name>
<dbReference type="PANTHER" id="PTHR11349">
    <property type="entry name" value="NUCLEOSIDE DIPHOSPHATE KINASE"/>
    <property type="match status" value="1"/>
</dbReference>
<evidence type="ECO:0000256" key="2">
    <source>
        <dbReference type="ARBA" id="ARBA00008142"/>
    </source>
</evidence>
<gene>
    <name evidence="8" type="ORF">COU81_02410</name>
</gene>
<evidence type="ECO:0000256" key="1">
    <source>
        <dbReference type="ARBA" id="ARBA00001946"/>
    </source>
</evidence>
<dbReference type="EC" id="2.7.4.6" evidence="3"/>
<comment type="cofactor">
    <cofactor evidence="1">
        <name>Mg(2+)</name>
        <dbReference type="ChEBI" id="CHEBI:18420"/>
    </cofactor>
</comment>
<dbReference type="Proteomes" id="UP000231450">
    <property type="component" value="Unassembled WGS sequence"/>
</dbReference>
<reference evidence="9" key="1">
    <citation type="submission" date="2017-09" db="EMBL/GenBank/DDBJ databases">
        <title>Depth-based differentiation of microbial function through sediment-hosted aquifers and enrichment of novel symbionts in the deep terrestrial subsurface.</title>
        <authorList>
            <person name="Probst A.J."/>
            <person name="Ladd B."/>
            <person name="Jarett J.K."/>
            <person name="Geller-Mcgrath D.E."/>
            <person name="Sieber C.M.K."/>
            <person name="Emerson J.B."/>
            <person name="Anantharaman K."/>
            <person name="Thomas B.C."/>
            <person name="Malmstrom R."/>
            <person name="Stieglmeier M."/>
            <person name="Klingl A."/>
            <person name="Woyke T."/>
            <person name="Ryan C.M."/>
            <person name="Banfield J.F."/>
        </authorList>
    </citation>
    <scope>NUCLEOTIDE SEQUENCE [LARGE SCALE GENOMIC DNA]</scope>
</reference>
<dbReference type="EMBL" id="PFDW01000051">
    <property type="protein sequence ID" value="PJE58132.1"/>
    <property type="molecule type" value="Genomic_DNA"/>
</dbReference>
<sequence>MSKKHPKEERTLILIKPDGVKRGLVGDILERFEARGLKLIGLSMIWPTKEQIHEHYPKSKEWITRVGEKTLATYKKYGYDAVEEVGTSDPYEIGQMVRDWVLEYMTSGPLVKGIVKGIHAIDMVRKIAGNTMPAFSEMGTIRGDYSVDSPAAANKDKRSVHNIIHASETEEEAEHEIKFWFSAEEIHDYKRAEEDIMF</sequence>
<evidence type="ECO:0000256" key="4">
    <source>
        <dbReference type="ARBA" id="ARBA00022679"/>
    </source>
</evidence>
<dbReference type="AlphaFoldDB" id="A0A2M8KDY6"/>
<organism evidence="8 9">
    <name type="scientific">Candidatus Portnoybacteria bacterium CG10_big_fil_rev_8_21_14_0_10_36_7</name>
    <dbReference type="NCBI Taxonomy" id="1974812"/>
    <lineage>
        <taxon>Bacteria</taxon>
        <taxon>Candidatus Portnoyibacteriota</taxon>
    </lineage>
</organism>
<dbReference type="SMART" id="SM00562">
    <property type="entry name" value="NDK"/>
    <property type="match status" value="1"/>
</dbReference>
<evidence type="ECO:0000313" key="9">
    <source>
        <dbReference type="Proteomes" id="UP000231450"/>
    </source>
</evidence>
<comment type="caution">
    <text evidence="8">The sequence shown here is derived from an EMBL/GenBank/DDBJ whole genome shotgun (WGS) entry which is preliminary data.</text>
</comment>
<evidence type="ECO:0000313" key="8">
    <source>
        <dbReference type="EMBL" id="PJE58132.1"/>
    </source>
</evidence>
<keyword evidence="5 8" id="KW-0418">Kinase</keyword>
<dbReference type="Gene3D" id="3.30.70.141">
    <property type="entry name" value="Nucleoside diphosphate kinase-like domain"/>
    <property type="match status" value="1"/>
</dbReference>
<evidence type="ECO:0000256" key="3">
    <source>
        <dbReference type="ARBA" id="ARBA00012966"/>
    </source>
</evidence>
<evidence type="ECO:0000259" key="7">
    <source>
        <dbReference type="SMART" id="SM00562"/>
    </source>
</evidence>
<dbReference type="SUPFAM" id="SSF54919">
    <property type="entry name" value="Nucleoside diphosphate kinase, NDK"/>
    <property type="match status" value="1"/>
</dbReference>
<comment type="caution">
    <text evidence="6">Lacks conserved residue(s) required for the propagation of feature annotation.</text>
</comment>
<dbReference type="PROSITE" id="PS51374">
    <property type="entry name" value="NDPK_LIKE"/>
    <property type="match status" value="1"/>
</dbReference>
<evidence type="ECO:0000256" key="5">
    <source>
        <dbReference type="ARBA" id="ARBA00022777"/>
    </source>
</evidence>
<feature type="domain" description="Nucleoside diphosphate kinase-like" evidence="7">
    <location>
        <begin position="8"/>
        <end position="188"/>
    </location>
</feature>
<protein>
    <recommendedName>
        <fullName evidence="3">nucleoside-diphosphate kinase</fullName>
        <ecNumber evidence="3">2.7.4.6</ecNumber>
    </recommendedName>
</protein>